<dbReference type="OrthoDB" id="9876908at2759"/>
<feature type="transmembrane region" description="Helical" evidence="10">
    <location>
        <begin position="284"/>
        <end position="306"/>
    </location>
</feature>
<dbReference type="Proteomes" id="UP000694569">
    <property type="component" value="Unplaced"/>
</dbReference>
<dbReference type="PANTHER" id="PTHR10489">
    <property type="entry name" value="CELL ADHESION MOLECULE"/>
    <property type="match status" value="1"/>
</dbReference>
<reference evidence="12" key="1">
    <citation type="submission" date="2025-08" db="UniProtKB">
        <authorList>
            <consortium name="Ensembl"/>
        </authorList>
    </citation>
    <scope>IDENTIFICATION</scope>
</reference>
<reference evidence="12" key="2">
    <citation type="submission" date="2025-09" db="UniProtKB">
        <authorList>
            <consortium name="Ensembl"/>
        </authorList>
    </citation>
    <scope>IDENTIFICATION</scope>
</reference>
<dbReference type="AlphaFoldDB" id="A0A8C5Q2L1"/>
<dbReference type="GO" id="GO:0019722">
    <property type="term" value="P:calcium-mediated signaling"/>
    <property type="evidence" value="ECO:0007669"/>
    <property type="project" value="TreeGrafter"/>
</dbReference>
<accession>A0A8C5Q2L1</accession>
<dbReference type="FunFam" id="1.20.1070.10:FF:000026">
    <property type="entry name" value="C-C chemokine receptor type 5"/>
    <property type="match status" value="1"/>
</dbReference>
<feature type="transmembrane region" description="Helical" evidence="10">
    <location>
        <begin position="156"/>
        <end position="178"/>
    </location>
</feature>
<sequence>MLTTSNSEMSKAPVTEYSTVTDYNPFGDGPCLNDENKQNAARFIAVLYIIVFLFGCIGNVLVLIILIKYKKLRNMTDIYLFNLAISDLIFVFSLPFWAYYMVYEWIFGDALCKILGGIYLIGFYGASFFIILLTLDRYLAIVHAVFSIKARTIKSGIITSIVLWGVAILAALPGFIFHKVEKQLYYTCSPQYNNIWKLFTALEMNVLGLAIPLFVMIFCYTRIIRTLLTCRNIKKKHKAVKLIFIILVMFLLFWIPFNVALLLFTFPSLEALSNCEASNRLQKVIQWTEAISFFHCCLNPIIYAFVGEKYRNYLFVFLQKVLPKWSFCKFMHKYVQTPDRHGSFHTQSTGEHDISAVL</sequence>
<dbReference type="CDD" id="cd14984">
    <property type="entry name" value="7tmA_Chemokine_R"/>
    <property type="match status" value="1"/>
</dbReference>
<evidence type="ECO:0000256" key="9">
    <source>
        <dbReference type="RuleBase" id="RU000688"/>
    </source>
</evidence>
<feature type="transmembrane region" description="Helical" evidence="10">
    <location>
        <begin position="198"/>
        <end position="221"/>
    </location>
</feature>
<proteinExistence type="inferred from homology"/>
<dbReference type="PROSITE" id="PS50262">
    <property type="entry name" value="G_PROTEIN_RECEP_F1_2"/>
    <property type="match status" value="1"/>
</dbReference>
<dbReference type="GO" id="GO:0060326">
    <property type="term" value="P:cell chemotaxis"/>
    <property type="evidence" value="ECO:0007669"/>
    <property type="project" value="TreeGrafter"/>
</dbReference>
<organism evidence="12 13">
    <name type="scientific">Leptobrachium leishanense</name>
    <name type="common">Leishan spiny toad</name>
    <dbReference type="NCBI Taxonomy" id="445787"/>
    <lineage>
        <taxon>Eukaryota</taxon>
        <taxon>Metazoa</taxon>
        <taxon>Chordata</taxon>
        <taxon>Craniata</taxon>
        <taxon>Vertebrata</taxon>
        <taxon>Euteleostomi</taxon>
        <taxon>Amphibia</taxon>
        <taxon>Batrachia</taxon>
        <taxon>Anura</taxon>
        <taxon>Pelobatoidea</taxon>
        <taxon>Megophryidae</taxon>
        <taxon>Leptobrachium</taxon>
    </lineage>
</organism>
<dbReference type="PROSITE" id="PS00237">
    <property type="entry name" value="G_PROTEIN_RECEP_F1_1"/>
    <property type="match status" value="1"/>
</dbReference>
<evidence type="ECO:0000256" key="7">
    <source>
        <dbReference type="ARBA" id="ARBA00023170"/>
    </source>
</evidence>
<keyword evidence="8 9" id="KW-0807">Transducer</keyword>
<dbReference type="InterPro" id="IPR000276">
    <property type="entry name" value="GPCR_Rhodpsn"/>
</dbReference>
<keyword evidence="4 10" id="KW-1133">Transmembrane helix</keyword>
<feature type="transmembrane region" description="Helical" evidence="10">
    <location>
        <begin position="79"/>
        <end position="102"/>
    </location>
</feature>
<feature type="transmembrane region" description="Helical" evidence="10">
    <location>
        <begin position="114"/>
        <end position="135"/>
    </location>
</feature>
<comment type="similarity">
    <text evidence="9">Belongs to the G-protein coupled receptor 1 family.</text>
</comment>
<evidence type="ECO:0000256" key="8">
    <source>
        <dbReference type="ARBA" id="ARBA00023224"/>
    </source>
</evidence>
<dbReference type="GO" id="GO:0006955">
    <property type="term" value="P:immune response"/>
    <property type="evidence" value="ECO:0007669"/>
    <property type="project" value="TreeGrafter"/>
</dbReference>
<dbReference type="PANTHER" id="PTHR10489:SF686">
    <property type="entry name" value="C-C CHEMOKINE RECEPTOR TYPE 5"/>
    <property type="match status" value="1"/>
</dbReference>
<evidence type="ECO:0000259" key="11">
    <source>
        <dbReference type="PROSITE" id="PS50262"/>
    </source>
</evidence>
<evidence type="ECO:0000256" key="5">
    <source>
        <dbReference type="ARBA" id="ARBA00023040"/>
    </source>
</evidence>
<keyword evidence="3 9" id="KW-0812">Transmembrane</keyword>
<name>A0A8C5Q2L1_9ANUR</name>
<dbReference type="GO" id="GO:0009897">
    <property type="term" value="C:external side of plasma membrane"/>
    <property type="evidence" value="ECO:0007669"/>
    <property type="project" value="TreeGrafter"/>
</dbReference>
<keyword evidence="2" id="KW-1003">Cell membrane</keyword>
<dbReference type="PRINTS" id="PR00237">
    <property type="entry name" value="GPCRRHODOPSN"/>
</dbReference>
<dbReference type="PRINTS" id="PR00657">
    <property type="entry name" value="CCCHEMOKINER"/>
</dbReference>
<dbReference type="Pfam" id="PF00001">
    <property type="entry name" value="7tm_1"/>
    <property type="match status" value="1"/>
</dbReference>
<keyword evidence="6 10" id="KW-0472">Membrane</keyword>
<comment type="subcellular location">
    <subcellularLocation>
        <location evidence="1">Cell membrane</location>
        <topology evidence="1">Multi-pass membrane protein</topology>
    </subcellularLocation>
</comment>
<keyword evidence="5 9" id="KW-0297">G-protein coupled receptor</keyword>
<evidence type="ECO:0000256" key="3">
    <source>
        <dbReference type="ARBA" id="ARBA00022692"/>
    </source>
</evidence>
<evidence type="ECO:0000256" key="2">
    <source>
        <dbReference type="ARBA" id="ARBA00022475"/>
    </source>
</evidence>
<dbReference type="GO" id="GO:0016493">
    <property type="term" value="F:C-C chemokine receptor activity"/>
    <property type="evidence" value="ECO:0007669"/>
    <property type="project" value="TreeGrafter"/>
</dbReference>
<dbReference type="InterPro" id="IPR050119">
    <property type="entry name" value="CCR1-9-like"/>
</dbReference>
<dbReference type="InterPro" id="IPR000355">
    <property type="entry name" value="Chemokine_rcpt"/>
</dbReference>
<evidence type="ECO:0000256" key="10">
    <source>
        <dbReference type="SAM" id="Phobius"/>
    </source>
</evidence>
<dbReference type="GO" id="GO:0019957">
    <property type="term" value="F:C-C chemokine binding"/>
    <property type="evidence" value="ECO:0007669"/>
    <property type="project" value="TreeGrafter"/>
</dbReference>
<feature type="transmembrane region" description="Helical" evidence="10">
    <location>
        <begin position="242"/>
        <end position="264"/>
    </location>
</feature>
<keyword evidence="13" id="KW-1185">Reference proteome</keyword>
<evidence type="ECO:0000313" key="12">
    <source>
        <dbReference type="Ensembl" id="ENSLLEP00000031087.1"/>
    </source>
</evidence>
<keyword evidence="7 9" id="KW-0675">Receptor</keyword>
<dbReference type="Gene3D" id="1.20.1070.10">
    <property type="entry name" value="Rhodopsin 7-helix transmembrane proteins"/>
    <property type="match status" value="1"/>
</dbReference>
<evidence type="ECO:0000256" key="4">
    <source>
        <dbReference type="ARBA" id="ARBA00022989"/>
    </source>
</evidence>
<dbReference type="Ensembl" id="ENSLLET00000032284.1">
    <property type="protein sequence ID" value="ENSLLEP00000031087.1"/>
    <property type="gene ID" value="ENSLLEG00000019693.1"/>
</dbReference>
<protein>
    <recommendedName>
        <fullName evidence="11">G-protein coupled receptors family 1 profile domain-containing protein</fullName>
    </recommendedName>
</protein>
<dbReference type="InterPro" id="IPR017452">
    <property type="entry name" value="GPCR_Rhodpsn_7TM"/>
</dbReference>
<feature type="transmembrane region" description="Helical" evidence="10">
    <location>
        <begin position="43"/>
        <end position="67"/>
    </location>
</feature>
<dbReference type="GO" id="GO:0007204">
    <property type="term" value="P:positive regulation of cytosolic calcium ion concentration"/>
    <property type="evidence" value="ECO:0007669"/>
    <property type="project" value="TreeGrafter"/>
</dbReference>
<feature type="domain" description="G-protein coupled receptors family 1 profile" evidence="11">
    <location>
        <begin position="58"/>
        <end position="303"/>
    </location>
</feature>
<dbReference type="GeneTree" id="ENSGT01020000230359"/>
<evidence type="ECO:0000313" key="13">
    <source>
        <dbReference type="Proteomes" id="UP000694569"/>
    </source>
</evidence>
<evidence type="ECO:0000256" key="1">
    <source>
        <dbReference type="ARBA" id="ARBA00004651"/>
    </source>
</evidence>
<dbReference type="SUPFAM" id="SSF81321">
    <property type="entry name" value="Family A G protein-coupled receptor-like"/>
    <property type="match status" value="1"/>
</dbReference>
<evidence type="ECO:0000256" key="6">
    <source>
        <dbReference type="ARBA" id="ARBA00023136"/>
    </source>
</evidence>